<dbReference type="GO" id="GO:0004523">
    <property type="term" value="F:RNA-DNA hybrid ribonuclease activity"/>
    <property type="evidence" value="ECO:0007669"/>
    <property type="project" value="UniProtKB-EC"/>
</dbReference>
<dbReference type="Gene3D" id="1.10.340.70">
    <property type="match status" value="1"/>
</dbReference>
<evidence type="ECO:0000256" key="2">
    <source>
        <dbReference type="ARBA" id="ARBA00012180"/>
    </source>
</evidence>
<dbReference type="CDD" id="cd09274">
    <property type="entry name" value="RNase_HI_RT_Ty3"/>
    <property type="match status" value="1"/>
</dbReference>
<dbReference type="EC" id="3.1.26.4" evidence="2"/>
<sequence length="731" mass="82240">MQIDTRSRASIISDRVYRKFLKHCKMRPSDTAFRTYTGQPVPMRGMADITVTTNGQTKKLPVYIARGNYPAIMGRLWLKKIKIDWQAIHMVSKSTTDLQTVLEKYSEVFQDELGSMKNITVKLHTKPDSKPVFKKARPVPYAIRSKVEADLNALVKDGVLEPVTVSDWATPIVPVLKKDGGVRICGDFKVTVNPVLSAEQYPLPHIDDLFAGLSGGQKFSKIDLCQAYLQMHVHEESQELLTITTHKGLFRYRRLPFGITSAPALFQRAMDQILSGLSGVQCYLDDILCTGATDEEHLRNLDATLQRLKEFGLRVRREKCSFFQSSVEYLGHVIDAEGLHTAPSKTTAIVDAPPPQNVNQLRSFLGLLNYYGRFIKDLASLLKPLHDLLCRDKPWEWTTACQEAFLKAKEALVGSEVLTHFDSSLPIQLACDASPYGVGAVISHVMPNGDEKPIAFASRTLNKAETNYAQLEREALSIVFGVRKFHQYLYGRKFTLFTDHRPLTTILGPHSGIPSLAASRLQRWALLLSAHSYDIRYRKADSHCNADGLSRLPLPVTRPESRSESVFYFSQVDDAPISAEQVRKATRSDPILSAALDIVLRGHLGSDDSALKAFLARKSELSVQAGCLLWGRRVIIPPSLRKPLLQQLHSGHSGIVRMKEMARSYFWWPGMDEQIEDVAKECSSCQEVRSNPQKAPLHPWSFPEEPWHRIHIDFSGPFEERMMTGCTQQMA</sequence>
<dbReference type="Proteomes" id="UP000261560">
    <property type="component" value="Unplaced"/>
</dbReference>
<dbReference type="PANTHER" id="PTHR37984:SF13">
    <property type="entry name" value="RIBONUCLEASE H"/>
    <property type="match status" value="1"/>
</dbReference>
<dbReference type="PROSITE" id="PS50878">
    <property type="entry name" value="RT_POL"/>
    <property type="match status" value="1"/>
</dbReference>
<evidence type="ECO:0000313" key="5">
    <source>
        <dbReference type="Ensembl" id="ENSOMEP00000024791.1"/>
    </source>
</evidence>
<dbReference type="FunFam" id="3.30.70.270:FF:000020">
    <property type="entry name" value="Transposon Tf2-6 polyprotein-like Protein"/>
    <property type="match status" value="1"/>
</dbReference>
<accession>A0A3B3D4K8</accession>
<dbReference type="InterPro" id="IPR043128">
    <property type="entry name" value="Rev_trsase/Diguanyl_cyclase"/>
</dbReference>
<dbReference type="OMA" id="YINNITH"/>
<reference evidence="5" key="2">
    <citation type="submission" date="2025-09" db="UniProtKB">
        <authorList>
            <consortium name="Ensembl"/>
        </authorList>
    </citation>
    <scope>IDENTIFICATION</scope>
</reference>
<dbReference type="Pfam" id="PF17921">
    <property type="entry name" value="Integrase_H2C2"/>
    <property type="match status" value="1"/>
</dbReference>
<dbReference type="AlphaFoldDB" id="A0A3B3D4K8"/>
<organism evidence="5 6">
    <name type="scientific">Oryzias melastigma</name>
    <name type="common">Marine medaka</name>
    <dbReference type="NCBI Taxonomy" id="30732"/>
    <lineage>
        <taxon>Eukaryota</taxon>
        <taxon>Metazoa</taxon>
        <taxon>Chordata</taxon>
        <taxon>Craniata</taxon>
        <taxon>Vertebrata</taxon>
        <taxon>Euteleostomi</taxon>
        <taxon>Actinopterygii</taxon>
        <taxon>Neopterygii</taxon>
        <taxon>Teleostei</taxon>
        <taxon>Neoteleostei</taxon>
        <taxon>Acanthomorphata</taxon>
        <taxon>Ovalentaria</taxon>
        <taxon>Atherinomorphae</taxon>
        <taxon>Beloniformes</taxon>
        <taxon>Adrianichthyidae</taxon>
        <taxon>Oryziinae</taxon>
        <taxon>Oryzias</taxon>
    </lineage>
</organism>
<dbReference type="GeneTree" id="ENSGT01140000282569"/>
<dbReference type="Pfam" id="PF17919">
    <property type="entry name" value="RT_RNaseH_2"/>
    <property type="match status" value="1"/>
</dbReference>
<evidence type="ECO:0000256" key="1">
    <source>
        <dbReference type="ARBA" id="ARBA00010879"/>
    </source>
</evidence>
<comment type="similarity">
    <text evidence="1">Belongs to the beta type-B retroviral polymerase family. HERV class-II K(HML-2) pol subfamily.</text>
</comment>
<evidence type="ECO:0000259" key="4">
    <source>
        <dbReference type="PROSITE" id="PS50878"/>
    </source>
</evidence>
<evidence type="ECO:0000256" key="3">
    <source>
        <dbReference type="ARBA" id="ARBA00039658"/>
    </source>
</evidence>
<dbReference type="PANTHER" id="PTHR37984">
    <property type="entry name" value="PROTEIN CBG26694"/>
    <property type="match status" value="1"/>
</dbReference>
<dbReference type="PaxDb" id="30732-ENSOMEP00000024791"/>
<dbReference type="Ensembl" id="ENSOMET00000008777.1">
    <property type="protein sequence ID" value="ENSOMEP00000024791.1"/>
    <property type="gene ID" value="ENSOMEG00000005634.1"/>
</dbReference>
<dbReference type="InterPro" id="IPR043502">
    <property type="entry name" value="DNA/RNA_pol_sf"/>
</dbReference>
<dbReference type="InterPro" id="IPR050951">
    <property type="entry name" value="Retrovirus_Pol_polyprotein"/>
</dbReference>
<dbReference type="Pfam" id="PF00078">
    <property type="entry name" value="RVT_1"/>
    <property type="match status" value="1"/>
</dbReference>
<dbReference type="Gene3D" id="3.30.70.270">
    <property type="match status" value="2"/>
</dbReference>
<dbReference type="SUPFAM" id="SSF56672">
    <property type="entry name" value="DNA/RNA polymerases"/>
    <property type="match status" value="1"/>
</dbReference>
<dbReference type="InterPro" id="IPR041588">
    <property type="entry name" value="Integrase_H2C2"/>
</dbReference>
<protein>
    <recommendedName>
        <fullName evidence="3">Gypsy retrotransposon integrase-like protein 1</fullName>
        <ecNumber evidence="2">3.1.26.4</ecNumber>
    </recommendedName>
</protein>
<feature type="domain" description="Reverse transcriptase" evidence="4">
    <location>
        <begin position="156"/>
        <end position="334"/>
    </location>
</feature>
<proteinExistence type="inferred from homology"/>
<dbReference type="InterPro" id="IPR000477">
    <property type="entry name" value="RT_dom"/>
</dbReference>
<evidence type="ECO:0000313" key="6">
    <source>
        <dbReference type="Proteomes" id="UP000261560"/>
    </source>
</evidence>
<dbReference type="InterPro" id="IPR041577">
    <property type="entry name" value="RT_RNaseH_2"/>
</dbReference>
<dbReference type="FunFam" id="3.10.20.370:FF:000001">
    <property type="entry name" value="Retrovirus-related Pol polyprotein from transposon 17.6-like protein"/>
    <property type="match status" value="1"/>
</dbReference>
<reference evidence="5" key="1">
    <citation type="submission" date="2025-08" db="UniProtKB">
        <authorList>
            <consortium name="Ensembl"/>
        </authorList>
    </citation>
    <scope>IDENTIFICATION</scope>
</reference>
<dbReference type="Gene3D" id="3.10.10.10">
    <property type="entry name" value="HIV Type 1 Reverse Transcriptase, subunit A, domain 1"/>
    <property type="match status" value="1"/>
</dbReference>
<name>A0A3B3D4K8_ORYME</name>
<dbReference type="STRING" id="30732.ENSOMEP00000024791"/>
<keyword evidence="6" id="KW-1185">Reference proteome</keyword>
<dbReference type="FunFam" id="1.10.340.70:FF:000003">
    <property type="entry name" value="Protein CBG25708"/>
    <property type="match status" value="1"/>
</dbReference>
<dbReference type="CDD" id="cd01647">
    <property type="entry name" value="RT_LTR"/>
    <property type="match status" value="1"/>
</dbReference>